<protein>
    <submittedName>
        <fullName evidence="2">Uncharacterized protein</fullName>
    </submittedName>
</protein>
<name>A0A7J6LQU4_PEROL</name>
<comment type="caution">
    <text evidence="2">The sequence shown here is derived from an EMBL/GenBank/DDBJ whole genome shotgun (WGS) entry which is preliminary data.</text>
</comment>
<reference evidence="2 3" key="1">
    <citation type="submission" date="2020-04" db="EMBL/GenBank/DDBJ databases">
        <title>Perkinsus olseni comparative genomics.</title>
        <authorList>
            <person name="Bogema D.R."/>
        </authorList>
    </citation>
    <scope>NUCLEOTIDE SEQUENCE [LARGE SCALE GENOMIC DNA]</scope>
    <source>
        <strain evidence="2">ATCC PRA-179</strain>
    </source>
</reference>
<sequence>MTKSSIFKALMLFLLEAPLSRGAFSLATKIVKKSLAPPKRPAVKAPVETRDTRYLTNTTPKERSLVELGYDKVMREDGGEDLVLTDASRYTMIADSPDDLEKKVYDNLSLDVFLDKDLLRLVERTEDYFTIPKKESRLLRLAKDHCEASDLMTLWVLHPNGERKAAITWSVGLNLEMTDPKEGFKISEISSSFGRKYDPQLNLKFDIERLRALENATKAEVPEPGAVLTNANLTELCWKQLIRYGHVLEQHEKIKPKILDPEFKADYLKGIVMWLLTGSYKTVPEDLQYKWTLDKSIRPHHQITVSGRTAERKEVTKEAKYSYSFEAFVSNDVLSYACQLIPENPDEKPDIEEIGRALRRKANSRRRETNACTATDLMEIPVGRNKTVAWITTIELEMKDPKMGFMITALSTSFGKKYTPKLKFNLDINRLSKLERKNRVTFADGKPRNFTQPELTDLCYQQLLHYNQYIGTMEDNVFRSPIFRPPPEPFTVRKLLMWLTTNSSKTLPPNLPYTSAKHDLSVWARRPDRERYTDYRQDIERLVFEEDA</sequence>
<dbReference type="AlphaFoldDB" id="A0A7J6LQU4"/>
<keyword evidence="1" id="KW-0732">Signal</keyword>
<feature type="chain" id="PRO_5029561938" evidence="1">
    <location>
        <begin position="23"/>
        <end position="548"/>
    </location>
</feature>
<dbReference type="Proteomes" id="UP000570595">
    <property type="component" value="Unassembled WGS sequence"/>
</dbReference>
<dbReference type="OrthoDB" id="10350991at2759"/>
<dbReference type="EMBL" id="JABAHT010000190">
    <property type="protein sequence ID" value="KAF4661688.1"/>
    <property type="molecule type" value="Genomic_DNA"/>
</dbReference>
<proteinExistence type="predicted"/>
<gene>
    <name evidence="2" type="ORF">FOZ61_003022</name>
</gene>
<evidence type="ECO:0000313" key="3">
    <source>
        <dbReference type="Proteomes" id="UP000570595"/>
    </source>
</evidence>
<feature type="signal peptide" evidence="1">
    <location>
        <begin position="1"/>
        <end position="22"/>
    </location>
</feature>
<organism evidence="2 3">
    <name type="scientific">Perkinsus olseni</name>
    <name type="common">Perkinsus atlanticus</name>
    <dbReference type="NCBI Taxonomy" id="32597"/>
    <lineage>
        <taxon>Eukaryota</taxon>
        <taxon>Sar</taxon>
        <taxon>Alveolata</taxon>
        <taxon>Perkinsozoa</taxon>
        <taxon>Perkinsea</taxon>
        <taxon>Perkinsida</taxon>
        <taxon>Perkinsidae</taxon>
        <taxon>Perkinsus</taxon>
    </lineage>
</organism>
<evidence type="ECO:0000313" key="2">
    <source>
        <dbReference type="EMBL" id="KAF4661688.1"/>
    </source>
</evidence>
<accession>A0A7J6LQU4</accession>
<evidence type="ECO:0000256" key="1">
    <source>
        <dbReference type="SAM" id="SignalP"/>
    </source>
</evidence>